<dbReference type="EMBL" id="MBFS01000156">
    <property type="protein sequence ID" value="PVV04145.1"/>
    <property type="molecule type" value="Genomic_DNA"/>
</dbReference>
<keyword evidence="11" id="KW-0406">Ion transport</keyword>
<organism evidence="15 16">
    <name type="scientific">Smittium megazygosporum</name>
    <dbReference type="NCBI Taxonomy" id="133381"/>
    <lineage>
        <taxon>Eukaryota</taxon>
        <taxon>Fungi</taxon>
        <taxon>Fungi incertae sedis</taxon>
        <taxon>Zoopagomycota</taxon>
        <taxon>Kickxellomycotina</taxon>
        <taxon>Harpellomycetes</taxon>
        <taxon>Harpellales</taxon>
        <taxon>Legeriomycetaceae</taxon>
        <taxon>Smittium</taxon>
    </lineage>
</organism>
<dbReference type="InterPro" id="IPR002809">
    <property type="entry name" value="EMC3/TMCO1"/>
</dbReference>
<evidence type="ECO:0000256" key="9">
    <source>
        <dbReference type="ARBA" id="ARBA00022989"/>
    </source>
</evidence>
<keyword evidence="10" id="KW-0175">Coiled coil</keyword>
<dbReference type="InterPro" id="IPR008559">
    <property type="entry name" value="TMCO1"/>
</dbReference>
<keyword evidence="9 14" id="KW-1133">Transmembrane helix</keyword>
<dbReference type="Proteomes" id="UP000245609">
    <property type="component" value="Unassembled WGS sequence"/>
</dbReference>
<evidence type="ECO:0000256" key="12">
    <source>
        <dbReference type="ARBA" id="ARBA00023136"/>
    </source>
</evidence>
<evidence type="ECO:0000256" key="13">
    <source>
        <dbReference type="ARBA" id="ARBA00023303"/>
    </source>
</evidence>
<keyword evidence="3" id="KW-0813">Transport</keyword>
<evidence type="ECO:0000256" key="3">
    <source>
        <dbReference type="ARBA" id="ARBA00022448"/>
    </source>
</evidence>
<dbReference type="GO" id="GO:0032469">
    <property type="term" value="P:endoplasmic reticulum calcium ion homeostasis"/>
    <property type="evidence" value="ECO:0007669"/>
    <property type="project" value="InterPro"/>
</dbReference>
<evidence type="ECO:0000256" key="8">
    <source>
        <dbReference type="ARBA" id="ARBA00022837"/>
    </source>
</evidence>
<dbReference type="Pfam" id="PF01956">
    <property type="entry name" value="EMC3_TMCO1"/>
    <property type="match status" value="1"/>
</dbReference>
<dbReference type="PANTHER" id="PTHR20917">
    <property type="entry name" value="PNAS-RELATED"/>
    <property type="match status" value="1"/>
</dbReference>
<evidence type="ECO:0000256" key="5">
    <source>
        <dbReference type="ARBA" id="ARBA00022673"/>
    </source>
</evidence>
<comment type="caution">
    <text evidence="15">The sequence shown here is derived from an EMBL/GenBank/DDBJ whole genome shotgun (WGS) entry which is preliminary data.</text>
</comment>
<evidence type="ECO:0000313" key="15">
    <source>
        <dbReference type="EMBL" id="PVV04145.1"/>
    </source>
</evidence>
<evidence type="ECO:0008006" key="17">
    <source>
        <dbReference type="Google" id="ProtNLM"/>
    </source>
</evidence>
<keyword evidence="7" id="KW-0256">Endoplasmic reticulum</keyword>
<comment type="subcellular location">
    <subcellularLocation>
        <location evidence="1">Endoplasmic reticulum membrane</location>
        <topology evidence="1">Multi-pass membrane protein</topology>
    </subcellularLocation>
</comment>
<name>A0A2T9ZHS8_9FUNG</name>
<keyword evidence="5" id="KW-0107">Calcium channel</keyword>
<evidence type="ECO:0000256" key="6">
    <source>
        <dbReference type="ARBA" id="ARBA00022692"/>
    </source>
</evidence>
<feature type="transmembrane region" description="Helical" evidence="14">
    <location>
        <begin position="6"/>
        <end position="26"/>
    </location>
</feature>
<dbReference type="OrthoDB" id="342726at2759"/>
<sequence length="184" mass="20707">MLFFQVFFLCASVSIVSELIIYKLLYSTEKYASLKRSIIQVKKKLKEEEEDTSGSLSKQKKKIAQLSAQLSAYGTEASSLQFRSTLISAGFQFLFMYIINRTYDAQVVAKLPFNPFSFFQGITHKGLSGNDYTDCGALLIFVLNSTMTKPVIESIFGFALPKTTNGKSDWINDPEGFVKKWLGK</sequence>
<dbReference type="GO" id="GO:0005789">
    <property type="term" value="C:endoplasmic reticulum membrane"/>
    <property type="evidence" value="ECO:0007669"/>
    <property type="project" value="UniProtKB-SubCell"/>
</dbReference>
<protein>
    <recommendedName>
        <fullName evidence="17">Calcium load-activated calcium channel</fullName>
    </recommendedName>
</protein>
<evidence type="ECO:0000256" key="10">
    <source>
        <dbReference type="ARBA" id="ARBA00023054"/>
    </source>
</evidence>
<evidence type="ECO:0000313" key="16">
    <source>
        <dbReference type="Proteomes" id="UP000245609"/>
    </source>
</evidence>
<dbReference type="PANTHER" id="PTHR20917:SF0">
    <property type="entry name" value="CALCIUM LOAD-ACTIVATED CALCIUM CHANNEL"/>
    <property type="match status" value="1"/>
</dbReference>
<evidence type="ECO:0000256" key="4">
    <source>
        <dbReference type="ARBA" id="ARBA00022568"/>
    </source>
</evidence>
<reference evidence="15 16" key="1">
    <citation type="journal article" date="2018" name="MBio">
        <title>Comparative Genomics Reveals the Core Gene Toolbox for the Fungus-Insect Symbiosis.</title>
        <authorList>
            <person name="Wang Y."/>
            <person name="Stata M."/>
            <person name="Wang W."/>
            <person name="Stajich J.E."/>
            <person name="White M.M."/>
            <person name="Moncalvo J.M."/>
        </authorList>
    </citation>
    <scope>NUCLEOTIDE SEQUENCE [LARGE SCALE GENOMIC DNA]</scope>
    <source>
        <strain evidence="15 16">SC-DP-2</strain>
    </source>
</reference>
<dbReference type="GO" id="GO:0005262">
    <property type="term" value="F:calcium channel activity"/>
    <property type="evidence" value="ECO:0007669"/>
    <property type="project" value="UniProtKB-KW"/>
</dbReference>
<comment type="similarity">
    <text evidence="2">Belongs to the TMCO1 family.</text>
</comment>
<keyword evidence="12 14" id="KW-0472">Membrane</keyword>
<proteinExistence type="inferred from homology"/>
<dbReference type="STRING" id="133381.A0A2T9ZHS8"/>
<evidence type="ECO:0000256" key="7">
    <source>
        <dbReference type="ARBA" id="ARBA00022824"/>
    </source>
</evidence>
<keyword evidence="6 14" id="KW-0812">Transmembrane</keyword>
<keyword evidence="4" id="KW-0109">Calcium transport</keyword>
<gene>
    <name evidence="15" type="ORF">BB560_001362</name>
</gene>
<evidence type="ECO:0000256" key="14">
    <source>
        <dbReference type="SAM" id="Phobius"/>
    </source>
</evidence>
<evidence type="ECO:0000256" key="1">
    <source>
        <dbReference type="ARBA" id="ARBA00004477"/>
    </source>
</evidence>
<evidence type="ECO:0000256" key="2">
    <source>
        <dbReference type="ARBA" id="ARBA00006537"/>
    </source>
</evidence>
<evidence type="ECO:0000256" key="11">
    <source>
        <dbReference type="ARBA" id="ARBA00023065"/>
    </source>
</evidence>
<keyword evidence="13" id="KW-0407">Ion channel</keyword>
<dbReference type="SMART" id="SM01415">
    <property type="entry name" value="DUF106"/>
    <property type="match status" value="1"/>
</dbReference>
<accession>A0A2T9ZHS8</accession>
<dbReference type="AlphaFoldDB" id="A0A2T9ZHS8"/>
<keyword evidence="16" id="KW-1185">Reference proteome</keyword>
<keyword evidence="8" id="KW-0106">Calcium</keyword>